<organism evidence="1 2">
    <name type="scientific">Ophiocordyceps polyrhachis-furcata BCC 54312</name>
    <dbReference type="NCBI Taxonomy" id="1330021"/>
    <lineage>
        <taxon>Eukaryota</taxon>
        <taxon>Fungi</taxon>
        <taxon>Dikarya</taxon>
        <taxon>Ascomycota</taxon>
        <taxon>Pezizomycotina</taxon>
        <taxon>Sordariomycetes</taxon>
        <taxon>Hypocreomycetidae</taxon>
        <taxon>Hypocreales</taxon>
        <taxon>Ophiocordycipitaceae</taxon>
        <taxon>Ophiocordyceps</taxon>
    </lineage>
</organism>
<dbReference type="EMBL" id="LKCN02000001">
    <property type="protein sequence ID" value="RCI16228.1"/>
    <property type="molecule type" value="Genomic_DNA"/>
</dbReference>
<comment type="caution">
    <text evidence="1">The sequence shown here is derived from an EMBL/GenBank/DDBJ whole genome shotgun (WGS) entry which is preliminary data.</text>
</comment>
<keyword evidence="2" id="KW-1185">Reference proteome</keyword>
<evidence type="ECO:0000313" key="1">
    <source>
        <dbReference type="EMBL" id="RCI16228.1"/>
    </source>
</evidence>
<evidence type="ECO:0000313" key="2">
    <source>
        <dbReference type="Proteomes" id="UP000253664"/>
    </source>
</evidence>
<protein>
    <submittedName>
        <fullName evidence="1">Uncharacterized protein</fullName>
    </submittedName>
</protein>
<dbReference type="Proteomes" id="UP000253664">
    <property type="component" value="Unassembled WGS sequence"/>
</dbReference>
<gene>
    <name evidence="1" type="ORF">L249_2804</name>
</gene>
<reference evidence="1 2" key="1">
    <citation type="journal article" date="2015" name="BMC Genomics">
        <title>Insights from the genome of Ophiocordyceps polyrhachis-furcata to pathogenicity and host specificity in insect fungi.</title>
        <authorList>
            <person name="Wichadakul D."/>
            <person name="Kobmoo N."/>
            <person name="Ingsriswang S."/>
            <person name="Tangphatsornruang S."/>
            <person name="Chantasingh D."/>
            <person name="Luangsa-ard J.J."/>
            <person name="Eurwilaichitr L."/>
        </authorList>
    </citation>
    <scope>NUCLEOTIDE SEQUENCE [LARGE SCALE GENOMIC DNA]</scope>
    <source>
        <strain evidence="1 2">BCC 54312</strain>
    </source>
</reference>
<accession>A0A367LP71</accession>
<sequence>MDGYTLRSLMPGVVPQSVLFCVMKMESGLNFVFDMISLMDERKGQADLRKACVIRPPEVRLDGSGRAEELHVSYGTVLWVPDKSYTHPSIYLYKQPCGIRPTTSNT</sequence>
<dbReference type="AlphaFoldDB" id="A0A367LP71"/>
<name>A0A367LP71_9HYPO</name>
<proteinExistence type="predicted"/>